<keyword evidence="4" id="KW-1185">Reference proteome</keyword>
<comment type="caution">
    <text evidence="3">The sequence shown here is derived from an EMBL/GenBank/DDBJ whole genome shotgun (WGS) entry which is preliminary data.</text>
</comment>
<dbReference type="SMART" id="SM00214">
    <property type="entry name" value="VWC"/>
    <property type="match status" value="1"/>
</dbReference>
<accession>A0AAN8XAD3</accession>
<feature type="signal peptide" evidence="1">
    <location>
        <begin position="1"/>
        <end position="17"/>
    </location>
</feature>
<evidence type="ECO:0000256" key="1">
    <source>
        <dbReference type="SAM" id="SignalP"/>
    </source>
</evidence>
<name>A0AAN8XAD3_HALRR</name>
<evidence type="ECO:0000313" key="3">
    <source>
        <dbReference type="EMBL" id="KAK7076843.1"/>
    </source>
</evidence>
<keyword evidence="1" id="KW-0732">Signal</keyword>
<feature type="domain" description="VWFC" evidence="2">
    <location>
        <begin position="69"/>
        <end position="126"/>
    </location>
</feature>
<sequence>MKTFFLALTILCAITAAQEKSANDANGGHSLIKRCVSDEAGECCKYPGLSRQFQECCMKYGCCPVCKPCTDDNGEVRMNLLGWYDANDACIFYRCIDAVISQTEVTCPEPQCPNPVQDPGECCPSCPNSLKPERH</sequence>
<feature type="chain" id="PRO_5042983936" description="VWFC domain-containing protein" evidence="1">
    <location>
        <begin position="18"/>
        <end position="135"/>
    </location>
</feature>
<evidence type="ECO:0000259" key="2">
    <source>
        <dbReference type="SMART" id="SM00214"/>
    </source>
</evidence>
<dbReference type="Gene3D" id="6.20.200.20">
    <property type="match status" value="1"/>
</dbReference>
<dbReference type="InterPro" id="IPR001007">
    <property type="entry name" value="VWF_dom"/>
</dbReference>
<protein>
    <recommendedName>
        <fullName evidence="2">VWFC domain-containing protein</fullName>
    </recommendedName>
</protein>
<dbReference type="Proteomes" id="UP001381693">
    <property type="component" value="Unassembled WGS sequence"/>
</dbReference>
<reference evidence="3 4" key="1">
    <citation type="submission" date="2023-11" db="EMBL/GenBank/DDBJ databases">
        <title>Halocaridina rubra genome assembly.</title>
        <authorList>
            <person name="Smith C."/>
        </authorList>
    </citation>
    <scope>NUCLEOTIDE SEQUENCE [LARGE SCALE GENOMIC DNA]</scope>
    <source>
        <strain evidence="3">EP-1</strain>
        <tissue evidence="3">Whole</tissue>
    </source>
</reference>
<gene>
    <name evidence="3" type="ORF">SK128_011553</name>
</gene>
<dbReference type="EMBL" id="JAXCGZ010009535">
    <property type="protein sequence ID" value="KAK7076843.1"/>
    <property type="molecule type" value="Genomic_DNA"/>
</dbReference>
<proteinExistence type="predicted"/>
<dbReference type="AlphaFoldDB" id="A0AAN8XAD3"/>
<organism evidence="3 4">
    <name type="scientific">Halocaridina rubra</name>
    <name type="common">Hawaiian red shrimp</name>
    <dbReference type="NCBI Taxonomy" id="373956"/>
    <lineage>
        <taxon>Eukaryota</taxon>
        <taxon>Metazoa</taxon>
        <taxon>Ecdysozoa</taxon>
        <taxon>Arthropoda</taxon>
        <taxon>Crustacea</taxon>
        <taxon>Multicrustacea</taxon>
        <taxon>Malacostraca</taxon>
        <taxon>Eumalacostraca</taxon>
        <taxon>Eucarida</taxon>
        <taxon>Decapoda</taxon>
        <taxon>Pleocyemata</taxon>
        <taxon>Caridea</taxon>
        <taxon>Atyoidea</taxon>
        <taxon>Atyidae</taxon>
        <taxon>Halocaridina</taxon>
    </lineage>
</organism>
<dbReference type="SUPFAM" id="SSF57603">
    <property type="entry name" value="FnI-like domain"/>
    <property type="match status" value="1"/>
</dbReference>
<evidence type="ECO:0000313" key="4">
    <source>
        <dbReference type="Proteomes" id="UP001381693"/>
    </source>
</evidence>